<protein>
    <submittedName>
        <fullName evidence="1">Uncharacterized protein</fullName>
    </submittedName>
</protein>
<accession>A0A0F7L906</accession>
<proteinExistence type="predicted"/>
<sequence length="89" mass="9971">MCPCRCTRSGDITGDTSASLSLCQAIFFLLLFSSCLTKLKYHLIRSQELLWLLRIVMQELLHFVHIDQIQRSGVDLSDSGNTLKPSQGA</sequence>
<evidence type="ECO:0000313" key="1">
    <source>
        <dbReference type="EMBL" id="AKH47541.1"/>
    </source>
</evidence>
<dbReference type="PROSITE" id="PS51257">
    <property type="entry name" value="PROKAR_LIPOPROTEIN"/>
    <property type="match status" value="1"/>
</dbReference>
<reference evidence="1" key="2">
    <citation type="submission" date="2015-03" db="EMBL/GenBank/DDBJ databases">
        <authorList>
            <person name="Chow C.-E.T."/>
            <person name="Winget D.M."/>
            <person name="White R.A.III."/>
            <person name="Hallam S.J."/>
            <person name="Suttle C.A."/>
        </authorList>
    </citation>
    <scope>NUCLEOTIDE SEQUENCE</scope>
    <source>
        <strain evidence="1">Oxic1_1</strain>
    </source>
</reference>
<organism evidence="1">
    <name type="scientific">uncultured marine virus</name>
    <dbReference type="NCBI Taxonomy" id="186617"/>
    <lineage>
        <taxon>Viruses</taxon>
        <taxon>environmental samples</taxon>
    </lineage>
</organism>
<reference evidence="1" key="1">
    <citation type="journal article" date="2015" name="Front. Microbiol.">
        <title>Combining genomic sequencing methods to explore viral diversity and reveal potential virus-host interactions.</title>
        <authorList>
            <person name="Chow C.E."/>
            <person name="Winget D.M."/>
            <person name="White R.A.III."/>
            <person name="Hallam S.J."/>
            <person name="Suttle C.A."/>
        </authorList>
    </citation>
    <scope>NUCLEOTIDE SEQUENCE</scope>
    <source>
        <strain evidence="1">Oxic1_1</strain>
    </source>
</reference>
<dbReference type="EMBL" id="KR029596">
    <property type="protein sequence ID" value="AKH47541.1"/>
    <property type="molecule type" value="Genomic_DNA"/>
</dbReference>
<name>A0A0F7L906_9VIRU</name>